<feature type="region of interest" description="Disordered" evidence="1">
    <location>
        <begin position="1"/>
        <end position="62"/>
    </location>
</feature>
<dbReference type="EMBL" id="BKCJ011159027">
    <property type="protein sequence ID" value="GFC96249.1"/>
    <property type="molecule type" value="Genomic_DNA"/>
</dbReference>
<accession>A0A699SG80</accession>
<evidence type="ECO:0000256" key="1">
    <source>
        <dbReference type="SAM" id="MobiDB-lite"/>
    </source>
</evidence>
<gene>
    <name evidence="2" type="ORF">Tci_868219</name>
</gene>
<proteinExistence type="predicted"/>
<feature type="compositionally biased region" description="Polar residues" evidence="1">
    <location>
        <begin position="25"/>
        <end position="46"/>
    </location>
</feature>
<feature type="non-terminal residue" evidence="2">
    <location>
        <position position="181"/>
    </location>
</feature>
<feature type="compositionally biased region" description="Basic and acidic residues" evidence="1">
    <location>
        <begin position="1"/>
        <end position="10"/>
    </location>
</feature>
<comment type="caution">
    <text evidence="2">The sequence shown here is derived from an EMBL/GenBank/DDBJ whole genome shotgun (WGS) entry which is preliminary data.</text>
</comment>
<reference evidence="2" key="1">
    <citation type="journal article" date="2019" name="Sci. Rep.">
        <title>Draft genome of Tanacetum cinerariifolium, the natural source of mosquito coil.</title>
        <authorList>
            <person name="Yamashiro T."/>
            <person name="Shiraishi A."/>
            <person name="Satake H."/>
            <person name="Nakayama K."/>
        </authorList>
    </citation>
    <scope>NUCLEOTIDE SEQUENCE</scope>
</reference>
<sequence length="181" mass="20350">MSKIHTDHTQARTSKLPQDSKKTNKSMSFSTGVIPTTSVSRPQLKSNPKGDRVLRSNSDGKKLEVEEHRRNVNLLKDKTSVTACNDSLKAKTVNVKSLSAMCAKCVMIDKHDVCVPKSVAKPLRKTVAFESNKKPRNNVRKLYERVSKTCSWRYSKYTPSGYIWNPKSKQANVNPNVSMPL</sequence>
<feature type="compositionally biased region" description="Basic and acidic residues" evidence="1">
    <location>
        <begin position="48"/>
        <end position="62"/>
    </location>
</feature>
<evidence type="ECO:0008006" key="3">
    <source>
        <dbReference type="Google" id="ProtNLM"/>
    </source>
</evidence>
<dbReference type="AlphaFoldDB" id="A0A699SG80"/>
<evidence type="ECO:0000313" key="2">
    <source>
        <dbReference type="EMBL" id="GFC96249.1"/>
    </source>
</evidence>
<protein>
    <recommendedName>
        <fullName evidence="3">Integrase, catalytic region, zinc finger, CCHC-type, peptidase aspartic, catalytic</fullName>
    </recommendedName>
</protein>
<name>A0A699SG80_TANCI</name>
<organism evidence="2">
    <name type="scientific">Tanacetum cinerariifolium</name>
    <name type="common">Dalmatian daisy</name>
    <name type="synonym">Chrysanthemum cinerariifolium</name>
    <dbReference type="NCBI Taxonomy" id="118510"/>
    <lineage>
        <taxon>Eukaryota</taxon>
        <taxon>Viridiplantae</taxon>
        <taxon>Streptophyta</taxon>
        <taxon>Embryophyta</taxon>
        <taxon>Tracheophyta</taxon>
        <taxon>Spermatophyta</taxon>
        <taxon>Magnoliopsida</taxon>
        <taxon>eudicotyledons</taxon>
        <taxon>Gunneridae</taxon>
        <taxon>Pentapetalae</taxon>
        <taxon>asterids</taxon>
        <taxon>campanulids</taxon>
        <taxon>Asterales</taxon>
        <taxon>Asteraceae</taxon>
        <taxon>Asteroideae</taxon>
        <taxon>Anthemideae</taxon>
        <taxon>Anthemidinae</taxon>
        <taxon>Tanacetum</taxon>
    </lineage>
</organism>